<comment type="caution">
    <text evidence="2">The sequence shown here is derived from an EMBL/GenBank/DDBJ whole genome shotgun (WGS) entry which is preliminary data.</text>
</comment>
<keyword evidence="3" id="KW-1185">Reference proteome</keyword>
<evidence type="ECO:0000313" key="2">
    <source>
        <dbReference type="EMBL" id="KAF4345400.1"/>
    </source>
</evidence>
<proteinExistence type="predicted"/>
<dbReference type="AlphaFoldDB" id="A0A9P5E4S8"/>
<accession>A0A9P5E4S8</accession>
<feature type="compositionally biased region" description="Polar residues" evidence="1">
    <location>
        <begin position="147"/>
        <end position="161"/>
    </location>
</feature>
<organism evidence="2 3">
    <name type="scientific">Fusarium beomiforme</name>
    <dbReference type="NCBI Taxonomy" id="44412"/>
    <lineage>
        <taxon>Eukaryota</taxon>
        <taxon>Fungi</taxon>
        <taxon>Dikarya</taxon>
        <taxon>Ascomycota</taxon>
        <taxon>Pezizomycotina</taxon>
        <taxon>Sordariomycetes</taxon>
        <taxon>Hypocreomycetidae</taxon>
        <taxon>Hypocreales</taxon>
        <taxon>Nectriaceae</taxon>
        <taxon>Fusarium</taxon>
        <taxon>Fusarium burgessii species complex</taxon>
    </lineage>
</organism>
<reference evidence="2" key="2">
    <citation type="submission" date="2020-02" db="EMBL/GenBank/DDBJ databases">
        <title>Identification and distribution of gene clusters putatively required for synthesis of sphingolipid metabolism inhibitors in phylogenetically diverse species of the filamentous fungus Fusarium.</title>
        <authorList>
            <person name="Kim H.-S."/>
            <person name="Busman M."/>
            <person name="Brown D.W."/>
            <person name="Divon H."/>
            <person name="Uhlig S."/>
            <person name="Proctor R.H."/>
        </authorList>
    </citation>
    <scope>NUCLEOTIDE SEQUENCE</scope>
    <source>
        <strain evidence="2">NRRL 25174</strain>
    </source>
</reference>
<feature type="region of interest" description="Disordered" evidence="1">
    <location>
        <begin position="459"/>
        <end position="501"/>
    </location>
</feature>
<dbReference type="Proteomes" id="UP000730481">
    <property type="component" value="Unassembled WGS sequence"/>
</dbReference>
<protein>
    <submittedName>
        <fullName evidence="2">Uncharacterized protein</fullName>
    </submittedName>
</protein>
<dbReference type="OrthoDB" id="4814848at2759"/>
<gene>
    <name evidence="2" type="ORF">FBEOM_702</name>
</gene>
<evidence type="ECO:0000313" key="3">
    <source>
        <dbReference type="Proteomes" id="UP000730481"/>
    </source>
</evidence>
<dbReference type="EMBL" id="PVQB02000027">
    <property type="protein sequence ID" value="KAF4345400.1"/>
    <property type="molecule type" value="Genomic_DNA"/>
</dbReference>
<feature type="region of interest" description="Disordered" evidence="1">
    <location>
        <begin position="94"/>
        <end position="161"/>
    </location>
</feature>
<feature type="compositionally biased region" description="Low complexity" evidence="1">
    <location>
        <begin position="97"/>
        <end position="108"/>
    </location>
</feature>
<evidence type="ECO:0000256" key="1">
    <source>
        <dbReference type="SAM" id="MobiDB-lite"/>
    </source>
</evidence>
<name>A0A9P5E4S8_9HYPO</name>
<feature type="region of interest" description="Disordered" evidence="1">
    <location>
        <begin position="42"/>
        <end position="74"/>
    </location>
</feature>
<sequence>MKEPANKIGNLSTEEVCNLLMSTDTPDLLQLINTQTHGIRIQEADVSTRGGDGIPDSQDTTNPPNQDDPPVSPSIAFEEKWNWAYDLRERDSKEDVASLAPASATAASDMQLNGHDNEDNNFGEDGSPWSTSILTPGAQDLPLTDPVSHQQSESYQPENSQVQTYQPLYNQPEPFQIQGYPPFYHQPALQQMQNLLPQQVHSHSRARDTQPQYPQQQIIYSVCEQLQQCQPQPQLVAHSPPEINQPYIPVSRASSQKVSTPSEPKCHRIPTHITAHTQAQEWLLPKLNHFTYQYQGHIKTQAEAHAINRVFLSLSHHEVNNITQPDFDLTFPQTNETYRARLKEIFDAIVDWSGTRGWRTKMGPRLAAQWVEEVKACRKQAGLSVEPQDMLDHQIEPPSNRMPSFEEQWKNVVHRKMSDIEIEILSSKILDSAILSQQDQNFIPLWSNNEFAELVRKANNKAGNDKKRHAINRQNGRGVKRPQGEETEDEGEDRKMKKQRI</sequence>
<reference evidence="2" key="1">
    <citation type="journal article" date="2017" name="Mycologia">
        <title>Fusarium algeriense, sp. nov., a novel toxigenic crown rot pathogen of durum wheat from Algeria is nested in the Fusarium burgessii species complex.</title>
        <authorList>
            <person name="Laraba I."/>
            <person name="Keddad A."/>
            <person name="Boureghda H."/>
            <person name="Abdallah N."/>
            <person name="Vaughan M.M."/>
            <person name="Proctor R.H."/>
            <person name="Busman M."/>
            <person name="O'Donnell K."/>
        </authorList>
    </citation>
    <scope>NUCLEOTIDE SEQUENCE</scope>
    <source>
        <strain evidence="2">NRRL 25174</strain>
    </source>
</reference>